<dbReference type="Gene3D" id="2.30.29.30">
    <property type="entry name" value="Pleckstrin-homology domain (PH domain)/Phosphotyrosine-binding domain (PTB)"/>
    <property type="match status" value="1"/>
</dbReference>
<dbReference type="InterPro" id="IPR018980">
    <property type="entry name" value="FERM_PH-like_C"/>
</dbReference>
<dbReference type="Pfam" id="PF08736">
    <property type="entry name" value="FA"/>
    <property type="match status" value="1"/>
</dbReference>
<keyword evidence="8" id="KW-0472">Membrane</keyword>
<dbReference type="Ensembl" id="ENSOMYT00000045939.2">
    <property type="protein sequence ID" value="ENSOMYP00000042106.2"/>
    <property type="gene ID" value="ENSOMYG00000019379.2"/>
</dbReference>
<gene>
    <name evidence="12" type="primary">FARP1</name>
</gene>
<dbReference type="FunFam" id="3.10.20.90:FF:000040">
    <property type="entry name" value="FERM, RhoGEF and pleckstrin domain-containing protein"/>
    <property type="match status" value="1"/>
</dbReference>
<evidence type="ECO:0000256" key="7">
    <source>
        <dbReference type="ARBA" id="ARBA00023018"/>
    </source>
</evidence>
<keyword evidence="9" id="KW-0966">Cell projection</keyword>
<organism evidence="12 13">
    <name type="scientific">Oncorhynchus mykiss</name>
    <name type="common">Rainbow trout</name>
    <name type="synonym">Salmo gairdneri</name>
    <dbReference type="NCBI Taxonomy" id="8022"/>
    <lineage>
        <taxon>Eukaryota</taxon>
        <taxon>Metazoa</taxon>
        <taxon>Chordata</taxon>
        <taxon>Craniata</taxon>
        <taxon>Vertebrata</taxon>
        <taxon>Euteleostomi</taxon>
        <taxon>Actinopterygii</taxon>
        <taxon>Neopterygii</taxon>
        <taxon>Teleostei</taxon>
        <taxon>Protacanthopterygii</taxon>
        <taxon>Salmoniformes</taxon>
        <taxon>Salmonidae</taxon>
        <taxon>Salmoninae</taxon>
        <taxon>Oncorhynchus</taxon>
    </lineage>
</organism>
<evidence type="ECO:0000256" key="6">
    <source>
        <dbReference type="ARBA" id="ARBA00022737"/>
    </source>
</evidence>
<dbReference type="AlphaFoldDB" id="A0A8C7QV56"/>
<dbReference type="SMART" id="SM01196">
    <property type="entry name" value="FERM_C"/>
    <property type="match status" value="1"/>
</dbReference>
<dbReference type="Gene3D" id="1.20.80.10">
    <property type="match status" value="1"/>
</dbReference>
<dbReference type="InterPro" id="IPR019749">
    <property type="entry name" value="Band_41_domain"/>
</dbReference>
<dbReference type="PANTHER" id="PTHR45858:SF2">
    <property type="entry name" value="FERM, ARHGEF AND PLECKSTRIN DOMAIN-CONTAINING PROTEIN 1"/>
    <property type="match status" value="1"/>
</dbReference>
<keyword evidence="13" id="KW-1185">Reference proteome</keyword>
<dbReference type="SUPFAM" id="SSF54236">
    <property type="entry name" value="Ubiquitin-like"/>
    <property type="match status" value="1"/>
</dbReference>
<dbReference type="Pfam" id="PF00373">
    <property type="entry name" value="FERM_M"/>
    <property type="match status" value="1"/>
</dbReference>
<feature type="domain" description="FERM" evidence="11">
    <location>
        <begin position="47"/>
        <end position="327"/>
    </location>
</feature>
<dbReference type="InterPro" id="IPR018979">
    <property type="entry name" value="FERM_N"/>
</dbReference>
<feature type="region of interest" description="Disordered" evidence="10">
    <location>
        <begin position="747"/>
        <end position="775"/>
    </location>
</feature>
<dbReference type="GO" id="GO:0005737">
    <property type="term" value="C:cytoplasm"/>
    <property type="evidence" value="ECO:0007669"/>
    <property type="project" value="UniProtKB-SubCell"/>
</dbReference>
<dbReference type="GeneTree" id="ENSGT00940000155318"/>
<dbReference type="SUPFAM" id="SSF50729">
    <property type="entry name" value="PH domain-like"/>
    <property type="match status" value="1"/>
</dbReference>
<dbReference type="InterPro" id="IPR029071">
    <property type="entry name" value="Ubiquitin-like_domsf"/>
</dbReference>
<dbReference type="SUPFAM" id="SSF47031">
    <property type="entry name" value="Second domain of FERM"/>
    <property type="match status" value="1"/>
</dbReference>
<keyword evidence="7" id="KW-0770">Synapse</keyword>
<dbReference type="InterPro" id="IPR000798">
    <property type="entry name" value="Ez/rad/moesin-like"/>
</dbReference>
<dbReference type="GO" id="GO:0016020">
    <property type="term" value="C:membrane"/>
    <property type="evidence" value="ECO:0007669"/>
    <property type="project" value="UniProtKB-SubCell"/>
</dbReference>
<feature type="compositionally biased region" description="Basic and acidic residues" evidence="10">
    <location>
        <begin position="404"/>
        <end position="420"/>
    </location>
</feature>
<dbReference type="FunFam" id="2.30.29.30:FF:000002">
    <property type="entry name" value="Band 4.1-like protein 5 isoform 1"/>
    <property type="match status" value="1"/>
</dbReference>
<proteinExistence type="predicted"/>
<dbReference type="PRINTS" id="PR00661">
    <property type="entry name" value="ERMFAMILY"/>
</dbReference>
<evidence type="ECO:0000313" key="13">
    <source>
        <dbReference type="Proteomes" id="UP000694395"/>
    </source>
</evidence>
<dbReference type="PROSITE" id="PS50057">
    <property type="entry name" value="FERM_3"/>
    <property type="match status" value="1"/>
</dbReference>
<feature type="compositionally biased region" description="Basic residues" evidence="10">
    <location>
        <begin position="371"/>
        <end position="380"/>
    </location>
</feature>
<dbReference type="CDD" id="cd14473">
    <property type="entry name" value="FERM_B-lobe"/>
    <property type="match status" value="1"/>
</dbReference>
<dbReference type="FunFam" id="1.20.80.10:FF:000005">
    <property type="entry name" value="FERM, RhoGEF and pleckstrin domain-containing protein 1"/>
    <property type="match status" value="1"/>
</dbReference>
<evidence type="ECO:0000256" key="8">
    <source>
        <dbReference type="ARBA" id="ARBA00023136"/>
    </source>
</evidence>
<dbReference type="GO" id="GO:0008092">
    <property type="term" value="F:cytoskeletal protein binding"/>
    <property type="evidence" value="ECO:0007669"/>
    <property type="project" value="InterPro"/>
</dbReference>
<feature type="compositionally biased region" description="Polar residues" evidence="10">
    <location>
        <begin position="467"/>
        <end position="480"/>
    </location>
</feature>
<dbReference type="GO" id="GO:0043197">
    <property type="term" value="C:dendritic spine"/>
    <property type="evidence" value="ECO:0007669"/>
    <property type="project" value="UniProtKB-SubCell"/>
</dbReference>
<evidence type="ECO:0000256" key="1">
    <source>
        <dbReference type="ARBA" id="ARBA00004370"/>
    </source>
</evidence>
<dbReference type="PROSITE" id="PS00660">
    <property type="entry name" value="FERM_1"/>
    <property type="match status" value="1"/>
</dbReference>
<dbReference type="InterPro" id="IPR000299">
    <property type="entry name" value="FERM_domain"/>
</dbReference>
<feature type="compositionally biased region" description="Low complexity" evidence="10">
    <location>
        <begin position="748"/>
        <end position="770"/>
    </location>
</feature>
<dbReference type="InterPro" id="IPR014352">
    <property type="entry name" value="FERM/acyl-CoA-bd_prot_sf"/>
</dbReference>
<dbReference type="SMART" id="SM01195">
    <property type="entry name" value="FA"/>
    <property type="match status" value="1"/>
</dbReference>
<dbReference type="GO" id="GO:0005085">
    <property type="term" value="F:guanyl-nucleotide exchange factor activity"/>
    <property type="evidence" value="ECO:0007669"/>
    <property type="project" value="UniProtKB-KW"/>
</dbReference>
<reference evidence="12" key="3">
    <citation type="submission" date="2025-09" db="UniProtKB">
        <authorList>
            <consortium name="Ensembl"/>
        </authorList>
    </citation>
    <scope>IDENTIFICATION</scope>
</reference>
<dbReference type="CDD" id="cd17189">
    <property type="entry name" value="FERM_F1_FARP1"/>
    <property type="match status" value="1"/>
</dbReference>
<reference evidence="12" key="2">
    <citation type="submission" date="2025-08" db="UniProtKB">
        <authorList>
            <consortium name="Ensembl"/>
        </authorList>
    </citation>
    <scope>IDENTIFICATION</scope>
</reference>
<evidence type="ECO:0000256" key="4">
    <source>
        <dbReference type="ARBA" id="ARBA00022490"/>
    </source>
</evidence>
<dbReference type="PANTHER" id="PTHR45858">
    <property type="entry name" value="FERM DOMAIN CONTAINING PROTEIN"/>
    <property type="match status" value="1"/>
</dbReference>
<accession>A0A8C7QV56</accession>
<evidence type="ECO:0000259" key="11">
    <source>
        <dbReference type="PROSITE" id="PS50057"/>
    </source>
</evidence>
<comment type="subcellular location">
    <subcellularLocation>
        <location evidence="3">Cell projection</location>
        <location evidence="3">Dendritic spine</location>
    </subcellularLocation>
    <subcellularLocation>
        <location evidence="2">Cytoplasm</location>
    </subcellularLocation>
    <subcellularLocation>
        <location evidence="1">Membrane</location>
    </subcellularLocation>
</comment>
<dbReference type="Gene3D" id="3.10.20.90">
    <property type="entry name" value="Phosphatidylinositol 3-kinase Catalytic Subunit, Chain A, domain 1"/>
    <property type="match status" value="1"/>
</dbReference>
<dbReference type="InterPro" id="IPR035963">
    <property type="entry name" value="FERM_2"/>
</dbReference>
<dbReference type="InterPro" id="IPR019747">
    <property type="entry name" value="FERM_CS"/>
</dbReference>
<dbReference type="InterPro" id="IPR014847">
    <property type="entry name" value="FA"/>
</dbReference>
<dbReference type="InterPro" id="IPR011993">
    <property type="entry name" value="PH-like_dom_sf"/>
</dbReference>
<evidence type="ECO:0000256" key="10">
    <source>
        <dbReference type="SAM" id="MobiDB-lite"/>
    </source>
</evidence>
<dbReference type="InterPro" id="IPR051835">
    <property type="entry name" value="RAC1-GEF"/>
</dbReference>
<dbReference type="CDD" id="cd13193">
    <property type="entry name" value="FERM_C_FARP1-like"/>
    <property type="match status" value="1"/>
</dbReference>
<feature type="compositionally biased region" description="Low complexity" evidence="10">
    <location>
        <begin position="381"/>
        <end position="390"/>
    </location>
</feature>
<keyword evidence="5" id="KW-0344">Guanine-nucleotide releasing factor</keyword>
<evidence type="ECO:0000313" key="12">
    <source>
        <dbReference type="Ensembl" id="ENSOMYP00000042106.2"/>
    </source>
</evidence>
<evidence type="ECO:0000256" key="5">
    <source>
        <dbReference type="ARBA" id="ARBA00022658"/>
    </source>
</evidence>
<dbReference type="Proteomes" id="UP000694395">
    <property type="component" value="Chromosome 22"/>
</dbReference>
<dbReference type="InterPro" id="IPR041788">
    <property type="entry name" value="FARP1/FARP2/FRMD7_FERM_C"/>
</dbReference>
<protein>
    <submittedName>
        <fullName evidence="12">FERM, ARH/RhoGEF and pleckstrin domain protein 1</fullName>
    </submittedName>
</protein>
<evidence type="ECO:0000256" key="3">
    <source>
        <dbReference type="ARBA" id="ARBA00004552"/>
    </source>
</evidence>
<name>A0A8C7QV56_ONCMY</name>
<feature type="region of interest" description="Disordered" evidence="10">
    <location>
        <begin position="368"/>
        <end position="484"/>
    </location>
</feature>
<dbReference type="Pfam" id="PF09380">
    <property type="entry name" value="FERM_C"/>
    <property type="match status" value="1"/>
</dbReference>
<sequence>MVAGQSTMVEPKPRASAAQRLEAQETLGISTLDPGHRPPIMPPGRHVTIKVRMLDDTEEVFDISQRASGKVLFDLVCTHLNLVEGDYFGLEYQDHKMMVWLDLLKPIVKQLRRPKHVVLRFVVKFFPPDHAQLLEELTRYLFALQIKHDLACGRLTCNDSSAALLVSHIIQSEIGDFEESQSRQHLLNNSYIPDQMALMDKIMEFHSNNGGQTPAESDYQLLEVVRRLELYGVRLHPAKDREGSKQSLAVAHTGVLVFQGHTKINAFNWSNVRKLSFKRKRFLIKLRPDLNQSSYQDTLEFLMGSRDCCKVFWKICVEYHAFFRLFEEPKARPKPVLFTRGSSFRFSGRTQKQVIDYVKDSEFKKIPFERKHSRVQHSRSRPSPLSSPHSPQVPKESVSGAPGDRAEVDSPPRRHWKESVNAEDPSALRIRGSPSIQRNVGHSEDRPGPGAEPGPPRQPHPDHLNTGPASQGAKGSTSSIPYIDCSDIDSEYDMAKGRVTRSHPTDSHGEEAVSPHRGSIINERELALGRMRYRESPSSPKPPLNMSCELDESANLSFFGSGPPRGPLHSTMMEELGAGGIGDQRSSSPLTVCLLGSKSTTSSPVTFHRTGSLSHAEQNGHGSRPPRWDDQGHRGFNSQRGHGGPQDQGQAPSHYGSYSPIVARSPHLQKLHNMRNRSDTDPFVLSRHQATSTPSHDPRPVTSRMAALERRVKANGLSAPGQPKPGPIQKLYSHGGVDHIGAVQMIDGSTSSGTESSDSETENTTGSSSSHPLTYGNPVAVGFNYPSPMPRNKYSFGSLQLDEEMEEDGCLNFSDEDGAQVFSC</sequence>
<keyword evidence="4" id="KW-0963">Cytoplasm</keyword>
<feature type="region of interest" description="Disordered" evidence="10">
    <location>
        <begin position="598"/>
        <end position="660"/>
    </location>
</feature>
<keyword evidence="6" id="KW-0677">Repeat</keyword>
<feature type="compositionally biased region" description="Polar residues" evidence="10">
    <location>
        <begin position="598"/>
        <end position="621"/>
    </location>
</feature>
<dbReference type="PRINTS" id="PR00935">
    <property type="entry name" value="BAND41"/>
</dbReference>
<evidence type="ECO:0000256" key="2">
    <source>
        <dbReference type="ARBA" id="ARBA00004496"/>
    </source>
</evidence>
<evidence type="ECO:0000256" key="9">
    <source>
        <dbReference type="ARBA" id="ARBA00023273"/>
    </source>
</evidence>
<reference evidence="12" key="1">
    <citation type="submission" date="2020-07" db="EMBL/GenBank/DDBJ databases">
        <title>A long reads based de novo assembly of the rainbow trout Arlee double haploid line genome.</title>
        <authorList>
            <person name="Gao G."/>
            <person name="Palti Y."/>
        </authorList>
    </citation>
    <scope>NUCLEOTIDE SEQUENCE [LARGE SCALE GENOMIC DNA]</scope>
</reference>
<dbReference type="InterPro" id="IPR019748">
    <property type="entry name" value="FERM_central"/>
</dbReference>
<dbReference type="Pfam" id="PF09379">
    <property type="entry name" value="FERM_N"/>
    <property type="match status" value="1"/>
</dbReference>
<dbReference type="SMART" id="SM00295">
    <property type="entry name" value="B41"/>
    <property type="match status" value="1"/>
</dbReference>